<evidence type="ECO:0008006" key="3">
    <source>
        <dbReference type="Google" id="ProtNLM"/>
    </source>
</evidence>
<comment type="caution">
    <text evidence="1">The sequence shown here is derived from an EMBL/GenBank/DDBJ whole genome shotgun (WGS) entry which is preliminary data.</text>
</comment>
<evidence type="ECO:0000313" key="1">
    <source>
        <dbReference type="EMBL" id="OVA05923.1"/>
    </source>
</evidence>
<name>A0A200Q616_MACCD</name>
<dbReference type="AlphaFoldDB" id="A0A200Q616"/>
<proteinExistence type="predicted"/>
<dbReference type="EMBL" id="MVGT01002978">
    <property type="protein sequence ID" value="OVA05923.1"/>
    <property type="molecule type" value="Genomic_DNA"/>
</dbReference>
<accession>A0A200Q616</accession>
<protein>
    <recommendedName>
        <fullName evidence="3">RNase H type-1 domain-containing protein</fullName>
    </recommendedName>
</protein>
<organism evidence="1 2">
    <name type="scientific">Macleaya cordata</name>
    <name type="common">Five-seeded plume-poppy</name>
    <name type="synonym">Bocconia cordata</name>
    <dbReference type="NCBI Taxonomy" id="56857"/>
    <lineage>
        <taxon>Eukaryota</taxon>
        <taxon>Viridiplantae</taxon>
        <taxon>Streptophyta</taxon>
        <taxon>Embryophyta</taxon>
        <taxon>Tracheophyta</taxon>
        <taxon>Spermatophyta</taxon>
        <taxon>Magnoliopsida</taxon>
        <taxon>Ranunculales</taxon>
        <taxon>Papaveraceae</taxon>
        <taxon>Papaveroideae</taxon>
        <taxon>Macleaya</taxon>
    </lineage>
</organism>
<dbReference type="InParanoid" id="A0A200Q616"/>
<dbReference type="Proteomes" id="UP000195402">
    <property type="component" value="Unassembled WGS sequence"/>
</dbReference>
<gene>
    <name evidence="1" type="ORF">BVC80_1707g17</name>
</gene>
<keyword evidence="2" id="KW-1185">Reference proteome</keyword>
<evidence type="ECO:0000313" key="2">
    <source>
        <dbReference type="Proteomes" id="UP000195402"/>
    </source>
</evidence>
<reference evidence="1 2" key="1">
    <citation type="journal article" date="2017" name="Mol. Plant">
        <title>The Genome of Medicinal Plant Macleaya cordata Provides New Insights into Benzylisoquinoline Alkaloids Metabolism.</title>
        <authorList>
            <person name="Liu X."/>
            <person name="Liu Y."/>
            <person name="Huang P."/>
            <person name="Ma Y."/>
            <person name="Qing Z."/>
            <person name="Tang Q."/>
            <person name="Cao H."/>
            <person name="Cheng P."/>
            <person name="Zheng Y."/>
            <person name="Yuan Z."/>
            <person name="Zhou Y."/>
            <person name="Liu J."/>
            <person name="Tang Z."/>
            <person name="Zhuo Y."/>
            <person name="Zhang Y."/>
            <person name="Yu L."/>
            <person name="Huang J."/>
            <person name="Yang P."/>
            <person name="Peng Q."/>
            <person name="Zhang J."/>
            <person name="Jiang W."/>
            <person name="Zhang Z."/>
            <person name="Lin K."/>
            <person name="Ro D.K."/>
            <person name="Chen X."/>
            <person name="Xiong X."/>
            <person name="Shang Y."/>
            <person name="Huang S."/>
            <person name="Zeng J."/>
        </authorList>
    </citation>
    <scope>NUCLEOTIDE SEQUENCE [LARGE SCALE GENOMIC DNA]</scope>
    <source>
        <strain evidence="2">cv. BLH2017</strain>
        <tissue evidence="1">Root</tissue>
    </source>
</reference>
<sequence length="114" mass="13015">MDSAFNRWGLWRLSTAFTARAPTTSQNPGIYWMAWLYVSKWGSEELKYGLIRELAQVLDLVVGHVYREVNAPADFMASLGMSSRSDHNFMSDFPAYLVGLARLDRMGFPYIRIG</sequence>